<organism evidence="2">
    <name type="scientific">marine sediment metagenome</name>
    <dbReference type="NCBI Taxonomy" id="412755"/>
    <lineage>
        <taxon>unclassified sequences</taxon>
        <taxon>metagenomes</taxon>
        <taxon>ecological metagenomes</taxon>
    </lineage>
</organism>
<dbReference type="Pfam" id="PF00149">
    <property type="entry name" value="Metallophos"/>
    <property type="match status" value="1"/>
</dbReference>
<sequence length="189" mass="21389">MTTHLIIPDAHSHPSFHNNRFTWLGRMVADVKPDVVVCIGDWVDMPSLCSYDKGTSGYEGRRYKDDIASGIDAQEKFFSPIRETKKKMPKFYMLEGNHEHRITRAIESDAVHLEGTISLDDLRYKAFGWKFIPYNGSTPGICVIDGIAYAHYFTSGIMGRPIGGLHPAYQLLAKQYQSCTQGHTHTTDY</sequence>
<proteinExistence type="predicted"/>
<dbReference type="AlphaFoldDB" id="A0A0F9KK77"/>
<feature type="non-terminal residue" evidence="2">
    <location>
        <position position="189"/>
    </location>
</feature>
<feature type="domain" description="Calcineurin-like phosphoesterase" evidence="1">
    <location>
        <begin position="5"/>
        <end position="135"/>
    </location>
</feature>
<dbReference type="Gene3D" id="3.60.21.10">
    <property type="match status" value="1"/>
</dbReference>
<dbReference type="InterPro" id="IPR029052">
    <property type="entry name" value="Metallo-depent_PP-like"/>
</dbReference>
<reference evidence="2" key="1">
    <citation type="journal article" date="2015" name="Nature">
        <title>Complex archaea that bridge the gap between prokaryotes and eukaryotes.</title>
        <authorList>
            <person name="Spang A."/>
            <person name="Saw J.H."/>
            <person name="Jorgensen S.L."/>
            <person name="Zaremba-Niedzwiedzka K."/>
            <person name="Martijn J."/>
            <person name="Lind A.E."/>
            <person name="van Eijk R."/>
            <person name="Schleper C."/>
            <person name="Guy L."/>
            <person name="Ettema T.J."/>
        </authorList>
    </citation>
    <scope>NUCLEOTIDE SEQUENCE</scope>
</reference>
<dbReference type="EMBL" id="LAZR01009020">
    <property type="protein sequence ID" value="KKM75176.1"/>
    <property type="molecule type" value="Genomic_DNA"/>
</dbReference>
<dbReference type="GO" id="GO:0016787">
    <property type="term" value="F:hydrolase activity"/>
    <property type="evidence" value="ECO:0007669"/>
    <property type="project" value="InterPro"/>
</dbReference>
<dbReference type="SUPFAM" id="SSF56300">
    <property type="entry name" value="Metallo-dependent phosphatases"/>
    <property type="match status" value="1"/>
</dbReference>
<evidence type="ECO:0000259" key="1">
    <source>
        <dbReference type="Pfam" id="PF00149"/>
    </source>
</evidence>
<dbReference type="InterPro" id="IPR004843">
    <property type="entry name" value="Calcineurin-like_PHP"/>
</dbReference>
<accession>A0A0F9KK77</accession>
<name>A0A0F9KK77_9ZZZZ</name>
<comment type="caution">
    <text evidence="2">The sequence shown here is derived from an EMBL/GenBank/DDBJ whole genome shotgun (WGS) entry which is preliminary data.</text>
</comment>
<gene>
    <name evidence="2" type="ORF">LCGC14_1392810</name>
</gene>
<protein>
    <recommendedName>
        <fullName evidence="1">Calcineurin-like phosphoesterase domain-containing protein</fullName>
    </recommendedName>
</protein>
<evidence type="ECO:0000313" key="2">
    <source>
        <dbReference type="EMBL" id="KKM75176.1"/>
    </source>
</evidence>